<keyword evidence="2" id="KW-0812">Transmembrane</keyword>
<dbReference type="InterPro" id="IPR011055">
    <property type="entry name" value="Dup_hybrid_motif"/>
</dbReference>
<dbReference type="EMBL" id="JAHWXP010000002">
    <property type="protein sequence ID" value="MBY8336660.1"/>
    <property type="molecule type" value="Genomic_DNA"/>
</dbReference>
<feature type="domain" description="M23ase beta-sheet core" evidence="3">
    <location>
        <begin position="253"/>
        <end position="347"/>
    </location>
</feature>
<keyword evidence="2" id="KW-1133">Transmembrane helix</keyword>
<evidence type="ECO:0000256" key="1">
    <source>
        <dbReference type="SAM" id="MobiDB-lite"/>
    </source>
</evidence>
<organism evidence="4 5">
    <name type="scientific">Alteriqipengyuania abyssalis</name>
    <dbReference type="NCBI Taxonomy" id="2860200"/>
    <lineage>
        <taxon>Bacteria</taxon>
        <taxon>Pseudomonadati</taxon>
        <taxon>Pseudomonadota</taxon>
        <taxon>Alphaproteobacteria</taxon>
        <taxon>Sphingomonadales</taxon>
        <taxon>Erythrobacteraceae</taxon>
        <taxon>Alteriqipengyuania</taxon>
    </lineage>
</organism>
<protein>
    <submittedName>
        <fullName evidence="4">M23 family metallopeptidase</fullName>
    </submittedName>
</protein>
<name>A0ABS7PC76_9SPHN</name>
<dbReference type="InterPro" id="IPR050570">
    <property type="entry name" value="Cell_wall_metabolism_enzyme"/>
</dbReference>
<dbReference type="Pfam" id="PF01551">
    <property type="entry name" value="Peptidase_M23"/>
    <property type="match status" value="1"/>
</dbReference>
<evidence type="ECO:0000256" key="2">
    <source>
        <dbReference type="SAM" id="Phobius"/>
    </source>
</evidence>
<evidence type="ECO:0000259" key="3">
    <source>
        <dbReference type="Pfam" id="PF01551"/>
    </source>
</evidence>
<reference evidence="4 5" key="1">
    <citation type="submission" date="2021-07" db="EMBL/GenBank/DDBJ databases">
        <title>Alteriqipengyuania abyssalis NZ-12B nov, sp.nov isolated from deep sea sponge in pacific ocean.</title>
        <authorList>
            <person name="Tareen S."/>
            <person name="Wink J."/>
        </authorList>
    </citation>
    <scope>NUCLEOTIDE SEQUENCE [LARGE SCALE GENOMIC DNA]</scope>
    <source>
        <strain evidence="4 5">NZ-12B</strain>
    </source>
</reference>
<dbReference type="SUPFAM" id="SSF51261">
    <property type="entry name" value="Duplicated hybrid motif"/>
    <property type="match status" value="1"/>
</dbReference>
<proteinExistence type="predicted"/>
<dbReference type="Gene3D" id="2.70.70.10">
    <property type="entry name" value="Glucose Permease (Domain IIA)"/>
    <property type="match status" value="1"/>
</dbReference>
<comment type="caution">
    <text evidence="4">The sequence shown here is derived from an EMBL/GenBank/DDBJ whole genome shotgun (WGS) entry which is preliminary data.</text>
</comment>
<dbReference type="PANTHER" id="PTHR21666:SF270">
    <property type="entry name" value="MUREIN HYDROLASE ACTIVATOR ENVC"/>
    <property type="match status" value="1"/>
</dbReference>
<dbReference type="InterPro" id="IPR016047">
    <property type="entry name" value="M23ase_b-sheet_dom"/>
</dbReference>
<dbReference type="RefSeq" id="WP_222824880.1">
    <property type="nucleotide sequence ID" value="NZ_JAHWXP010000002.1"/>
</dbReference>
<feature type="transmembrane region" description="Helical" evidence="2">
    <location>
        <begin position="32"/>
        <end position="52"/>
    </location>
</feature>
<dbReference type="PANTHER" id="PTHR21666">
    <property type="entry name" value="PEPTIDASE-RELATED"/>
    <property type="match status" value="1"/>
</dbReference>
<dbReference type="Proteomes" id="UP000759298">
    <property type="component" value="Unassembled WGS sequence"/>
</dbReference>
<evidence type="ECO:0000313" key="5">
    <source>
        <dbReference type="Proteomes" id="UP000759298"/>
    </source>
</evidence>
<accession>A0ABS7PC76</accession>
<feature type="region of interest" description="Disordered" evidence="1">
    <location>
        <begin position="363"/>
        <end position="382"/>
    </location>
</feature>
<gene>
    <name evidence="4" type="ORF">KYN89_06330</name>
</gene>
<feature type="compositionally biased region" description="Polar residues" evidence="1">
    <location>
        <begin position="365"/>
        <end position="382"/>
    </location>
</feature>
<evidence type="ECO:0000313" key="4">
    <source>
        <dbReference type="EMBL" id="MBY8336660.1"/>
    </source>
</evidence>
<keyword evidence="2" id="KW-0472">Membrane</keyword>
<sequence>MENWFPEREFFMRSQGQVRFIKISSKLQKRTAALALTASVAFVGSMGVMSVLQYRSSVERVALLEREADVATSEERLKAYRANIGEVTQDLEKRQDFIEGMIEMLPPDAVKHDNVSDSTNETDELVEKVSAAVPEAASLARIESRQLAFVEGLTRYADQRSRRAMWALRELGLDPDRMLASADTSARGGPLEALFGKDDQIDPRFERLGASLSRMATLEATLQGVPQFAPTKAAAVNSSYGYRRDPFTGRAAMHRGLDFPAKMGAPIFATARGTVTFVGRKGGYGNVVEISHGQGLLTRYAHMSRFEARVGQRVEAGTVIGAIGSTGRSTGPHLHFEVRVNGTAVNPRTFLELAPDVLKKVRRNSGAQRTRTASDTQGNAGV</sequence>
<keyword evidence="5" id="KW-1185">Reference proteome</keyword>
<dbReference type="CDD" id="cd12797">
    <property type="entry name" value="M23_peptidase"/>
    <property type="match status" value="1"/>
</dbReference>